<dbReference type="GO" id="GO:0006096">
    <property type="term" value="P:glycolytic process"/>
    <property type="evidence" value="ECO:0007669"/>
    <property type="project" value="UniProtKB-UniRule"/>
</dbReference>
<evidence type="ECO:0000313" key="11">
    <source>
        <dbReference type="EMBL" id="BAS27145.1"/>
    </source>
</evidence>
<feature type="binding site" evidence="9">
    <location>
        <position position="177"/>
    </location>
    <ligand>
        <name>substrate</name>
    </ligand>
</feature>
<dbReference type="OrthoDB" id="9809429at2"/>
<comment type="catalytic activity">
    <reaction evidence="9 10">
        <text>D-glyceraldehyde 3-phosphate = dihydroxyacetone phosphate</text>
        <dbReference type="Rhea" id="RHEA:18585"/>
        <dbReference type="ChEBI" id="CHEBI:57642"/>
        <dbReference type="ChEBI" id="CHEBI:59776"/>
        <dbReference type="EC" id="5.3.1.1"/>
    </reaction>
</comment>
<dbReference type="KEGG" id="lpil:LIP_1288"/>
<keyword evidence="6 9" id="KW-0963">Cytoplasm</keyword>
<protein>
    <recommendedName>
        <fullName evidence="4 9">Triosephosphate isomerase</fullName>
        <shortName evidence="9">TIM</shortName>
        <shortName evidence="9">TPI</shortName>
        <ecNumber evidence="3 9">5.3.1.1</ecNumber>
    </recommendedName>
    <alternativeName>
        <fullName evidence="9">Triose-phosphate isomerase</fullName>
    </alternativeName>
</protein>
<dbReference type="UniPathway" id="UPA00138"/>
<comment type="function">
    <text evidence="9">Involved in the gluconeogenesis. Catalyzes stereospecifically the conversion of dihydroxyacetone phosphate (DHAP) to D-glyceraldehyde-3-phosphate (G3P).</text>
</comment>
<evidence type="ECO:0000256" key="4">
    <source>
        <dbReference type="ARBA" id="ARBA00019397"/>
    </source>
</evidence>
<evidence type="ECO:0000313" key="12">
    <source>
        <dbReference type="Proteomes" id="UP000065807"/>
    </source>
</evidence>
<dbReference type="PROSITE" id="PS00171">
    <property type="entry name" value="TIM_1"/>
    <property type="match status" value="1"/>
</dbReference>
<feature type="binding site" evidence="9">
    <location>
        <begin position="238"/>
        <end position="239"/>
    </location>
    <ligand>
        <name>substrate</name>
    </ligand>
</feature>
<dbReference type="FunFam" id="3.20.20.70:FF:000016">
    <property type="entry name" value="Triosephosphate isomerase"/>
    <property type="match status" value="1"/>
</dbReference>
<dbReference type="Pfam" id="PF00121">
    <property type="entry name" value="TIM"/>
    <property type="match status" value="1"/>
</dbReference>
<dbReference type="Gene3D" id="3.20.20.70">
    <property type="entry name" value="Aldolase class I"/>
    <property type="match status" value="1"/>
</dbReference>
<keyword evidence="8 9" id="KW-0413">Isomerase</keyword>
<comment type="subcellular location">
    <subcellularLocation>
        <location evidence="9 10">Cytoplasm</location>
    </subcellularLocation>
</comment>
<gene>
    <name evidence="9" type="primary">tpiA</name>
    <name evidence="11" type="ORF">LIP_1288</name>
</gene>
<dbReference type="STRING" id="1555112.LIP_1288"/>
<comment type="subunit">
    <text evidence="9 10">Homodimer.</text>
</comment>
<evidence type="ECO:0000256" key="3">
    <source>
        <dbReference type="ARBA" id="ARBA00011940"/>
    </source>
</evidence>
<feature type="active site" description="Proton acceptor" evidence="9">
    <location>
        <position position="171"/>
    </location>
</feature>
<dbReference type="GO" id="GO:0005829">
    <property type="term" value="C:cytosol"/>
    <property type="evidence" value="ECO:0007669"/>
    <property type="project" value="TreeGrafter"/>
</dbReference>
<evidence type="ECO:0000256" key="5">
    <source>
        <dbReference type="ARBA" id="ARBA00022432"/>
    </source>
</evidence>
<organism evidence="11 12">
    <name type="scientific">Limnochorda pilosa</name>
    <dbReference type="NCBI Taxonomy" id="1555112"/>
    <lineage>
        <taxon>Bacteria</taxon>
        <taxon>Bacillati</taxon>
        <taxon>Bacillota</taxon>
        <taxon>Limnochordia</taxon>
        <taxon>Limnochordales</taxon>
        <taxon>Limnochordaceae</taxon>
        <taxon>Limnochorda</taxon>
    </lineage>
</organism>
<dbReference type="InterPro" id="IPR020861">
    <property type="entry name" value="Triosephosphate_isomerase_AS"/>
</dbReference>
<reference evidence="12" key="2">
    <citation type="journal article" date="2016" name="Int. J. Syst. Evol. Microbiol.">
        <title>Complete genome sequence and cell structure of Limnochorda pilosa, a Gram-negative spore-former within the phylum Firmicutes.</title>
        <authorList>
            <person name="Watanabe M."/>
            <person name="Kojima H."/>
            <person name="Fukui M."/>
        </authorList>
    </citation>
    <scope>NUCLEOTIDE SEQUENCE [LARGE SCALE GENOMIC DNA]</scope>
    <source>
        <strain evidence="12">HC45</strain>
    </source>
</reference>
<evidence type="ECO:0000256" key="2">
    <source>
        <dbReference type="ARBA" id="ARBA00007422"/>
    </source>
</evidence>
<name>A0A0K2SJ91_LIMPI</name>
<dbReference type="HAMAP" id="MF_00147_B">
    <property type="entry name" value="TIM_B"/>
    <property type="match status" value="1"/>
</dbReference>
<evidence type="ECO:0000256" key="8">
    <source>
        <dbReference type="ARBA" id="ARBA00023235"/>
    </source>
</evidence>
<dbReference type="GO" id="GO:0006094">
    <property type="term" value="P:gluconeogenesis"/>
    <property type="evidence" value="ECO:0007669"/>
    <property type="project" value="UniProtKB-UniRule"/>
</dbReference>
<comment type="pathway">
    <text evidence="9 10">Carbohydrate biosynthesis; gluconeogenesis.</text>
</comment>
<evidence type="ECO:0000256" key="6">
    <source>
        <dbReference type="ARBA" id="ARBA00022490"/>
    </source>
</evidence>
<comment type="pathway">
    <text evidence="1 9 10">Carbohydrate degradation; glycolysis; D-glyceraldehyde 3-phosphate from glycerone phosphate: step 1/1.</text>
</comment>
<evidence type="ECO:0000256" key="1">
    <source>
        <dbReference type="ARBA" id="ARBA00004680"/>
    </source>
</evidence>
<feature type="binding site" evidence="9">
    <location>
        <begin position="9"/>
        <end position="11"/>
    </location>
    <ligand>
        <name>substrate</name>
    </ligand>
</feature>
<dbReference type="AlphaFoldDB" id="A0A0K2SJ91"/>
<dbReference type="PANTHER" id="PTHR21139:SF42">
    <property type="entry name" value="TRIOSEPHOSPHATE ISOMERASE"/>
    <property type="match status" value="1"/>
</dbReference>
<proteinExistence type="inferred from homology"/>
<evidence type="ECO:0000256" key="9">
    <source>
        <dbReference type="HAMAP-Rule" id="MF_00147"/>
    </source>
</evidence>
<reference evidence="12" key="1">
    <citation type="submission" date="2015-07" db="EMBL/GenBank/DDBJ databases">
        <title>Complete genome sequence and phylogenetic analysis of Limnochorda pilosa.</title>
        <authorList>
            <person name="Watanabe M."/>
            <person name="Kojima H."/>
            <person name="Fukui M."/>
        </authorList>
    </citation>
    <scope>NUCLEOTIDE SEQUENCE [LARGE SCALE GENOMIC DNA]</scope>
    <source>
        <strain evidence="12">HC45</strain>
    </source>
</reference>
<accession>A0A0K2SJ91</accession>
<dbReference type="InterPro" id="IPR000652">
    <property type="entry name" value="Triosephosphate_isomerase"/>
</dbReference>
<dbReference type="EMBL" id="AP014924">
    <property type="protein sequence ID" value="BAS27145.1"/>
    <property type="molecule type" value="Genomic_DNA"/>
</dbReference>
<keyword evidence="12" id="KW-1185">Reference proteome</keyword>
<dbReference type="PROSITE" id="PS51440">
    <property type="entry name" value="TIM_2"/>
    <property type="match status" value="1"/>
</dbReference>
<dbReference type="RefSeq" id="WP_068135610.1">
    <property type="nucleotide sequence ID" value="NZ_AP014924.1"/>
</dbReference>
<dbReference type="SUPFAM" id="SSF51351">
    <property type="entry name" value="Triosephosphate isomerase (TIM)"/>
    <property type="match status" value="1"/>
</dbReference>
<dbReference type="Proteomes" id="UP000065807">
    <property type="component" value="Chromosome"/>
</dbReference>
<evidence type="ECO:0000256" key="7">
    <source>
        <dbReference type="ARBA" id="ARBA00023152"/>
    </source>
</evidence>
<keyword evidence="5 9" id="KW-0312">Gluconeogenesis</keyword>
<sequence length="265" mass="28090">MRRPLMAGNWKMHLTLDAAQALARGVVEGLERALPGDDGVEVALCPPFTALERVGRVLEGTPVALGAQDLFWEDQGAYTGEVSGLQLVDLGCRYVIVGHSERRHVFGESNQAVQRKLGAALRHGLAPILCVGERIEERRAGRADSWVQDQLRTAVAELKPGEARRLTIAYEPVWAIGTGEHASGEEANRMAGVIRSLLEELFDAQVAAAVRILYGGSVKPANVGEFLAQPQVDGALVGGASLEAEGFVAMAVEARAPKGPGKGGA</sequence>
<dbReference type="EC" id="5.3.1.1" evidence="3 9"/>
<dbReference type="InterPro" id="IPR013785">
    <property type="entry name" value="Aldolase_TIM"/>
</dbReference>
<dbReference type="GO" id="GO:0004807">
    <property type="term" value="F:triose-phosphate isomerase activity"/>
    <property type="evidence" value="ECO:0007669"/>
    <property type="project" value="UniProtKB-UniRule"/>
</dbReference>
<dbReference type="CDD" id="cd00311">
    <property type="entry name" value="TIM"/>
    <property type="match status" value="1"/>
</dbReference>
<evidence type="ECO:0000256" key="10">
    <source>
        <dbReference type="RuleBase" id="RU363013"/>
    </source>
</evidence>
<dbReference type="InterPro" id="IPR035990">
    <property type="entry name" value="TIM_sf"/>
</dbReference>
<comment type="similarity">
    <text evidence="2 9 10">Belongs to the triosephosphate isomerase family.</text>
</comment>
<dbReference type="GO" id="GO:0019563">
    <property type="term" value="P:glycerol catabolic process"/>
    <property type="evidence" value="ECO:0007669"/>
    <property type="project" value="TreeGrafter"/>
</dbReference>
<keyword evidence="7 9" id="KW-0324">Glycolysis</keyword>
<dbReference type="GO" id="GO:0046166">
    <property type="term" value="P:glyceraldehyde-3-phosphate biosynthetic process"/>
    <property type="evidence" value="ECO:0007669"/>
    <property type="project" value="TreeGrafter"/>
</dbReference>
<dbReference type="NCBIfam" id="TIGR00419">
    <property type="entry name" value="tim"/>
    <property type="match status" value="1"/>
</dbReference>
<dbReference type="PATRIC" id="fig|1555112.3.peg.1334"/>
<dbReference type="UniPathway" id="UPA00109">
    <property type="reaction ID" value="UER00189"/>
</dbReference>
<dbReference type="PANTHER" id="PTHR21139">
    <property type="entry name" value="TRIOSEPHOSPHATE ISOMERASE"/>
    <property type="match status" value="1"/>
</dbReference>
<feature type="active site" description="Electrophile" evidence="9">
    <location>
        <position position="99"/>
    </location>
</feature>
<dbReference type="InterPro" id="IPR022896">
    <property type="entry name" value="TrioseP_Isoase_bac/euk"/>
</dbReference>
<feature type="binding site" evidence="9">
    <location>
        <position position="217"/>
    </location>
    <ligand>
        <name>substrate</name>
    </ligand>
</feature>